<feature type="transmembrane region" description="Helical" evidence="8">
    <location>
        <begin position="31"/>
        <end position="57"/>
    </location>
</feature>
<feature type="transmembrane region" description="Helical" evidence="8">
    <location>
        <begin position="77"/>
        <end position="96"/>
    </location>
</feature>
<evidence type="ECO:0000256" key="7">
    <source>
        <dbReference type="ARBA" id="ARBA00023136"/>
    </source>
</evidence>
<dbReference type="Proteomes" id="UP001216390">
    <property type="component" value="Chromosome"/>
</dbReference>
<feature type="transmembrane region" description="Helical" evidence="8">
    <location>
        <begin position="197"/>
        <end position="227"/>
    </location>
</feature>
<evidence type="ECO:0000256" key="1">
    <source>
        <dbReference type="ARBA" id="ARBA00004651"/>
    </source>
</evidence>
<organism evidence="9 10">
    <name type="scientific">Iamia majanohamensis</name>
    <dbReference type="NCBI Taxonomy" id="467976"/>
    <lineage>
        <taxon>Bacteria</taxon>
        <taxon>Bacillati</taxon>
        <taxon>Actinomycetota</taxon>
        <taxon>Acidimicrobiia</taxon>
        <taxon>Acidimicrobiales</taxon>
        <taxon>Iamiaceae</taxon>
        <taxon>Iamia</taxon>
    </lineage>
</organism>
<sequence length="258" mass="25438">MTPGEAAVLALAGAAAGTINGAAGGGSLVSFPVLLALGYGSITANVTSTVGIFTGYVGGVAGYRRELEGQRDRVRTLLPVTVLGAVAGAALLLVTPDGAFDALVPWLILGACALFAAQPVLARRVAARREGRAVAAPSGPGDVGLGVRVATLAAAAYGAYFGAGLGVILLAVLGIGIEDRLIRLNGLRGVLALVANLVALVTFVVVAPVAWAAAGILAAGALVGGWLGARGARRLPPGVLRALVIVFGVVSAVRILVG</sequence>
<feature type="transmembrane region" description="Helical" evidence="8">
    <location>
        <begin position="157"/>
        <end position="177"/>
    </location>
</feature>
<name>A0AAE9Y7G8_9ACTN</name>
<dbReference type="InterPro" id="IPR052017">
    <property type="entry name" value="TSUP"/>
</dbReference>
<keyword evidence="3" id="KW-0813">Transport</keyword>
<protein>
    <recommendedName>
        <fullName evidence="8">Probable membrane transporter protein</fullName>
    </recommendedName>
</protein>
<evidence type="ECO:0000256" key="5">
    <source>
        <dbReference type="ARBA" id="ARBA00022692"/>
    </source>
</evidence>
<dbReference type="PANTHER" id="PTHR30269">
    <property type="entry name" value="TRANSMEMBRANE PROTEIN YFCA"/>
    <property type="match status" value="1"/>
</dbReference>
<dbReference type="EMBL" id="CP116942">
    <property type="protein sequence ID" value="WCO68375.1"/>
    <property type="molecule type" value="Genomic_DNA"/>
</dbReference>
<gene>
    <name evidence="9" type="ORF">PO878_06490</name>
</gene>
<dbReference type="InterPro" id="IPR002781">
    <property type="entry name" value="TM_pro_TauE-like"/>
</dbReference>
<evidence type="ECO:0000256" key="3">
    <source>
        <dbReference type="ARBA" id="ARBA00022448"/>
    </source>
</evidence>
<dbReference type="PANTHER" id="PTHR30269:SF0">
    <property type="entry name" value="MEMBRANE TRANSPORTER PROTEIN YFCA-RELATED"/>
    <property type="match status" value="1"/>
</dbReference>
<comment type="subcellular location">
    <subcellularLocation>
        <location evidence="1 8">Cell membrane</location>
        <topology evidence="1 8">Multi-pass membrane protein</topology>
    </subcellularLocation>
</comment>
<dbReference type="RefSeq" id="WP_272737892.1">
    <property type="nucleotide sequence ID" value="NZ_CP116942.1"/>
</dbReference>
<proteinExistence type="inferred from homology"/>
<keyword evidence="5 8" id="KW-0812">Transmembrane</keyword>
<keyword evidence="7 8" id="KW-0472">Membrane</keyword>
<evidence type="ECO:0000256" key="2">
    <source>
        <dbReference type="ARBA" id="ARBA00009142"/>
    </source>
</evidence>
<keyword evidence="10" id="KW-1185">Reference proteome</keyword>
<dbReference type="Pfam" id="PF01925">
    <property type="entry name" value="TauE"/>
    <property type="match status" value="1"/>
</dbReference>
<comment type="similarity">
    <text evidence="2 8">Belongs to the 4-toluene sulfonate uptake permease (TSUP) (TC 2.A.102) family.</text>
</comment>
<evidence type="ECO:0000256" key="6">
    <source>
        <dbReference type="ARBA" id="ARBA00022989"/>
    </source>
</evidence>
<dbReference type="AlphaFoldDB" id="A0AAE9Y7G8"/>
<keyword evidence="4 8" id="KW-1003">Cell membrane</keyword>
<feature type="transmembrane region" description="Helical" evidence="8">
    <location>
        <begin position="239"/>
        <end position="257"/>
    </location>
</feature>
<evidence type="ECO:0000256" key="8">
    <source>
        <dbReference type="RuleBase" id="RU363041"/>
    </source>
</evidence>
<accession>A0AAE9Y7G8</accession>
<evidence type="ECO:0000313" key="10">
    <source>
        <dbReference type="Proteomes" id="UP001216390"/>
    </source>
</evidence>
<evidence type="ECO:0000313" key="9">
    <source>
        <dbReference type="EMBL" id="WCO68375.1"/>
    </source>
</evidence>
<dbReference type="KEGG" id="ima:PO878_06490"/>
<evidence type="ECO:0000256" key="4">
    <source>
        <dbReference type="ARBA" id="ARBA00022475"/>
    </source>
</evidence>
<dbReference type="GO" id="GO:0005886">
    <property type="term" value="C:plasma membrane"/>
    <property type="evidence" value="ECO:0007669"/>
    <property type="project" value="UniProtKB-SubCell"/>
</dbReference>
<keyword evidence="6 8" id="KW-1133">Transmembrane helix</keyword>
<reference evidence="9" key="1">
    <citation type="submission" date="2023-01" db="EMBL/GenBank/DDBJ databases">
        <title>The diversity of Class Acidimicrobiia in South China Sea sediment environments and the proposal of Iamia marina sp. nov., a novel species of the genus Iamia.</title>
        <authorList>
            <person name="He Y."/>
            <person name="Tian X."/>
        </authorList>
    </citation>
    <scope>NUCLEOTIDE SEQUENCE</scope>
    <source>
        <strain evidence="9">DSM 19957</strain>
    </source>
</reference>